<proteinExistence type="predicted"/>
<dbReference type="Proteomes" id="UP000254031">
    <property type="component" value="Unassembled WGS sequence"/>
</dbReference>
<sequence>MAKRPSDIDATLLQLEILRRIPKLPAKIDAKSLHQQLLDAGFERDIRTVQRSLKMLCEHFDIECDERSKPFGYSWKIRSEGLALPILNEQQSLLLKLAEQQLKYLLPANLMASMKPFFEQADRMVSGAKDKPEYQWLNKVCSTPTSLPLIPAKIKEEIFNSVSQALFQNKLLKIEYQNQHGKKHQATIMPLAISQQGASIYLVCRYEGFDDNRLLALHRIRKAEISTFSFERPKDFNLQAYQDAGHLGFGNGEKASLTFSISRDAGFHLTETPLAKDQKILEESETHYRIQAIVADNDMLTWWLRKFGEDIWDIEKEALK</sequence>
<dbReference type="PROSITE" id="PS52050">
    <property type="entry name" value="WYL"/>
    <property type="match status" value="1"/>
</dbReference>
<reference evidence="2 3" key="1">
    <citation type="submission" date="2018-06" db="EMBL/GenBank/DDBJ databases">
        <authorList>
            <consortium name="Pathogen Informatics"/>
            <person name="Doyle S."/>
        </authorList>
    </citation>
    <scope>NUCLEOTIDE SEQUENCE [LARGE SCALE GENOMIC DNA]</scope>
    <source>
        <strain evidence="2 3">NCTC9380</strain>
    </source>
</reference>
<dbReference type="EMBL" id="UGPL01000006">
    <property type="protein sequence ID" value="STY65714.1"/>
    <property type="molecule type" value="Genomic_DNA"/>
</dbReference>
<dbReference type="AlphaFoldDB" id="A0A378NBB8"/>
<dbReference type="InterPro" id="IPR051534">
    <property type="entry name" value="CBASS_pafABC_assoc_protein"/>
</dbReference>
<evidence type="ECO:0000259" key="1">
    <source>
        <dbReference type="Pfam" id="PF13280"/>
    </source>
</evidence>
<evidence type="ECO:0000313" key="2">
    <source>
        <dbReference type="EMBL" id="STY65714.1"/>
    </source>
</evidence>
<gene>
    <name evidence="2" type="ORF">NCTC9380_00983</name>
</gene>
<dbReference type="InterPro" id="IPR026881">
    <property type="entry name" value="WYL_dom"/>
</dbReference>
<dbReference type="PANTHER" id="PTHR34580:SF1">
    <property type="entry name" value="PROTEIN PAFC"/>
    <property type="match status" value="1"/>
</dbReference>
<dbReference type="Pfam" id="PF13280">
    <property type="entry name" value="WYL"/>
    <property type="match status" value="1"/>
</dbReference>
<evidence type="ECO:0000313" key="3">
    <source>
        <dbReference type="Proteomes" id="UP000254031"/>
    </source>
</evidence>
<accession>A0A378NBB8</accession>
<dbReference type="RefSeq" id="WP_020831165.1">
    <property type="nucleotide sequence ID" value="NZ_CP017484.1"/>
</dbReference>
<organism evidence="2 3">
    <name type="scientific">Mannheimia haemolytica</name>
    <name type="common">Pasteurella haemolytica</name>
    <dbReference type="NCBI Taxonomy" id="75985"/>
    <lineage>
        <taxon>Bacteria</taxon>
        <taxon>Pseudomonadati</taxon>
        <taxon>Pseudomonadota</taxon>
        <taxon>Gammaproteobacteria</taxon>
        <taxon>Pasteurellales</taxon>
        <taxon>Pasteurellaceae</taxon>
        <taxon>Mannheimia</taxon>
    </lineage>
</organism>
<protein>
    <recommendedName>
        <fullName evidence="1">WYL domain-containing protein</fullName>
    </recommendedName>
</protein>
<name>A0A378NBB8_MANHA</name>
<dbReference type="PANTHER" id="PTHR34580">
    <property type="match status" value="1"/>
</dbReference>
<feature type="domain" description="WYL" evidence="1">
    <location>
        <begin position="157"/>
        <end position="225"/>
    </location>
</feature>